<proteinExistence type="predicted"/>
<evidence type="ECO:0000313" key="2">
    <source>
        <dbReference type="Proteomes" id="UP000249008"/>
    </source>
</evidence>
<protein>
    <submittedName>
        <fullName evidence="1">Uncharacterized conserved protein</fullName>
    </submittedName>
</protein>
<organism evidence="1 2">
    <name type="scientific">Fusobacterium ulcerans</name>
    <dbReference type="NCBI Taxonomy" id="861"/>
    <lineage>
        <taxon>Bacteria</taxon>
        <taxon>Fusobacteriati</taxon>
        <taxon>Fusobacteriota</taxon>
        <taxon>Fusobacteriia</taxon>
        <taxon>Fusobacteriales</taxon>
        <taxon>Fusobacteriaceae</taxon>
        <taxon>Fusobacterium</taxon>
    </lineage>
</organism>
<sequence>MKILVSACLLGVECRYNGKGELREDIKALMKDHELIPVCPEQLGGLATPRDPAERQGDKIITKTGIDVTAEYLKGAEEVLKLAKLYNCSAAVLKERSPSCGAGKIYDGTFSKILIAGNGAAADLLIKNEIKVTGESEIDKIFL</sequence>
<dbReference type="GeneID" id="78456344"/>
<accession>A0AAX2JB83</accession>
<dbReference type="Pfam" id="PF04463">
    <property type="entry name" value="2-thiour_desulf"/>
    <property type="match status" value="1"/>
</dbReference>
<dbReference type="PANTHER" id="PTHR30087:SF1">
    <property type="entry name" value="HYPOTHETICAL CYTOSOLIC PROTEIN"/>
    <property type="match status" value="1"/>
</dbReference>
<name>A0AAX2JB83_9FUSO</name>
<gene>
    <name evidence="1" type="ORF">NCTC12112_01806</name>
</gene>
<evidence type="ECO:0000313" key="1">
    <source>
        <dbReference type="EMBL" id="SQJ04036.1"/>
    </source>
</evidence>
<dbReference type="EMBL" id="LS483487">
    <property type="protein sequence ID" value="SQJ04036.1"/>
    <property type="molecule type" value="Genomic_DNA"/>
</dbReference>
<dbReference type="RefSeq" id="WP_005980195.1">
    <property type="nucleotide sequence ID" value="NZ_CABKNW010000004.1"/>
</dbReference>
<dbReference type="KEGG" id="ful:C4N20_16065"/>
<reference evidence="1 2" key="1">
    <citation type="submission" date="2018-06" db="EMBL/GenBank/DDBJ databases">
        <authorList>
            <consortium name="Pathogen Informatics"/>
            <person name="Doyle S."/>
        </authorList>
    </citation>
    <scope>NUCLEOTIDE SEQUENCE [LARGE SCALE GENOMIC DNA]</scope>
    <source>
        <strain evidence="1 2">NCTC12112</strain>
    </source>
</reference>
<dbReference type="InterPro" id="IPR007553">
    <property type="entry name" value="2-thiour_desulf"/>
</dbReference>
<dbReference type="Proteomes" id="UP000249008">
    <property type="component" value="Chromosome 1"/>
</dbReference>
<dbReference type="PANTHER" id="PTHR30087">
    <property type="entry name" value="INNER MEMBRANE PROTEIN"/>
    <property type="match status" value="1"/>
</dbReference>
<dbReference type="AlphaFoldDB" id="A0AAX2JB83"/>